<dbReference type="SUPFAM" id="SSF53067">
    <property type="entry name" value="Actin-like ATPase domain"/>
    <property type="match status" value="1"/>
</dbReference>
<gene>
    <name evidence="3" type="ORF">SAMN06265222_117116</name>
</gene>
<accession>A0ABY1QN74</accession>
<dbReference type="EMBL" id="FXUG01000017">
    <property type="protein sequence ID" value="SMP74364.1"/>
    <property type="molecule type" value="Genomic_DNA"/>
</dbReference>
<dbReference type="RefSeq" id="WP_283434890.1">
    <property type="nucleotide sequence ID" value="NZ_FXUG01000017.1"/>
</dbReference>
<comment type="caution">
    <text evidence="3">The sequence shown here is derived from an EMBL/GenBank/DDBJ whole genome shotgun (WGS) entry which is preliminary data.</text>
</comment>
<dbReference type="Proteomes" id="UP001158067">
    <property type="component" value="Unassembled WGS sequence"/>
</dbReference>
<dbReference type="PANTHER" id="PTHR18964:SF149">
    <property type="entry name" value="BIFUNCTIONAL UDP-N-ACETYLGLUCOSAMINE 2-EPIMERASE_N-ACETYLMANNOSAMINE KINASE"/>
    <property type="match status" value="1"/>
</dbReference>
<dbReference type="InterPro" id="IPR049874">
    <property type="entry name" value="ROK_cs"/>
</dbReference>
<dbReference type="Gene3D" id="3.30.420.40">
    <property type="match status" value="2"/>
</dbReference>
<feature type="region of interest" description="Disordered" evidence="2">
    <location>
        <begin position="1"/>
        <end position="22"/>
    </location>
</feature>
<comment type="similarity">
    <text evidence="1">Belongs to the ROK (NagC/XylR) family.</text>
</comment>
<protein>
    <submittedName>
        <fullName evidence="3">Glucokinase</fullName>
    </submittedName>
</protein>
<evidence type="ECO:0000256" key="1">
    <source>
        <dbReference type="ARBA" id="ARBA00006479"/>
    </source>
</evidence>
<dbReference type="InterPro" id="IPR000600">
    <property type="entry name" value="ROK"/>
</dbReference>
<dbReference type="InterPro" id="IPR043129">
    <property type="entry name" value="ATPase_NBD"/>
</dbReference>
<proteinExistence type="inferred from homology"/>
<reference evidence="3 4" key="1">
    <citation type="submission" date="2017-05" db="EMBL/GenBank/DDBJ databases">
        <authorList>
            <person name="Varghese N."/>
            <person name="Submissions S."/>
        </authorList>
    </citation>
    <scope>NUCLEOTIDE SEQUENCE [LARGE SCALE GENOMIC DNA]</scope>
    <source>
        <strain evidence="3 4">DSM 25457</strain>
    </source>
</reference>
<evidence type="ECO:0000256" key="2">
    <source>
        <dbReference type="SAM" id="MobiDB-lite"/>
    </source>
</evidence>
<dbReference type="Pfam" id="PF00480">
    <property type="entry name" value="ROK"/>
    <property type="match status" value="1"/>
</dbReference>
<organism evidence="3 4">
    <name type="scientific">Neorhodopirellula lusitana</name>
    <dbReference type="NCBI Taxonomy" id="445327"/>
    <lineage>
        <taxon>Bacteria</taxon>
        <taxon>Pseudomonadati</taxon>
        <taxon>Planctomycetota</taxon>
        <taxon>Planctomycetia</taxon>
        <taxon>Pirellulales</taxon>
        <taxon>Pirellulaceae</taxon>
        <taxon>Neorhodopirellula</taxon>
    </lineage>
</organism>
<sequence length="362" mass="37489">MTVDSISPSGSTSPASSGSSTSDGTPIFLGIDVGGSFVKMGLVDGGGKIHAQTSVATKILKTPEGVFEHAMKFARDRIEEGLGQPFSLSGVGLAVPGVLDTQTYRLREVVNLPGWVDRPLLEILVDKCRRPAAVVNDANAAAFAEHAKLGLGRRSLCLVTLGTGIGCGIVVNGYPHGGDHGCAGELGHMAIRFGQDAIPCSCGSCGHLESYAGAPGVLSRLRSAYALHTGSGGVPAWLNEDTTPRELADHANDGDIVCLRVIDNTASYLGQAIGLLGQLIDPAVVLLGGAMTFGGSGTELGTRFLNKVKRHIQKTTLVQVGKHMIVDFATMGNDAGIVGAALVAQQNARRETLSNTEAQLNP</sequence>
<evidence type="ECO:0000313" key="4">
    <source>
        <dbReference type="Proteomes" id="UP001158067"/>
    </source>
</evidence>
<keyword evidence="4" id="KW-1185">Reference proteome</keyword>
<dbReference type="PROSITE" id="PS01125">
    <property type="entry name" value="ROK"/>
    <property type="match status" value="1"/>
</dbReference>
<name>A0ABY1QN74_9BACT</name>
<evidence type="ECO:0000313" key="3">
    <source>
        <dbReference type="EMBL" id="SMP74364.1"/>
    </source>
</evidence>
<dbReference type="PANTHER" id="PTHR18964">
    <property type="entry name" value="ROK (REPRESSOR, ORF, KINASE) FAMILY"/>
    <property type="match status" value="1"/>
</dbReference>